<organism evidence="1">
    <name type="scientific">Populus trichocarpa</name>
    <name type="common">Western balsam poplar</name>
    <name type="synonym">Populus balsamifera subsp. trichocarpa</name>
    <dbReference type="NCBI Taxonomy" id="3694"/>
    <lineage>
        <taxon>Eukaryota</taxon>
        <taxon>Viridiplantae</taxon>
        <taxon>Streptophyta</taxon>
        <taxon>Embryophyta</taxon>
        <taxon>Tracheophyta</taxon>
        <taxon>Spermatophyta</taxon>
        <taxon>Magnoliopsida</taxon>
        <taxon>eudicotyledons</taxon>
        <taxon>Gunneridae</taxon>
        <taxon>Pentapetalae</taxon>
        <taxon>rosids</taxon>
        <taxon>fabids</taxon>
        <taxon>Malpighiales</taxon>
        <taxon>Salicaceae</taxon>
        <taxon>Saliceae</taxon>
        <taxon>Populus</taxon>
    </lineage>
</organism>
<proteinExistence type="evidence at transcript level"/>
<dbReference type="AlphaFoldDB" id="A9PDW3"/>
<evidence type="ECO:0000313" key="1">
    <source>
        <dbReference type="EMBL" id="ABK94566.1"/>
    </source>
</evidence>
<reference evidence="1" key="1">
    <citation type="journal article" date="2008" name="BMC Genomics">
        <title>Analysis of 4,664 high-quality sequence-finished poplar full-length cDNA clones and their utility for the discovery of genes responding to insect feeding.</title>
        <authorList>
            <person name="Ralph S.G."/>
            <person name="Chun H.J."/>
            <person name="Cooper D."/>
            <person name="Kirkpatrick R."/>
            <person name="Kolosova N."/>
            <person name="Gunter L."/>
            <person name="Tuskan G.A."/>
            <person name="Douglas C.J."/>
            <person name="Holt R.A."/>
            <person name="Jones S.J."/>
            <person name="Marra M.A."/>
            <person name="Bohlmann J."/>
        </authorList>
    </citation>
    <scope>NUCLEOTIDE SEQUENCE</scope>
    <source>
        <tissue evidence="1">Phloem and cambium</tissue>
    </source>
</reference>
<accession>A9PDW3</accession>
<sequence length="40" mass="4615">MRRKVADPAIHTYGLSAARATKPGYRFLNLNGEREREKQI</sequence>
<dbReference type="EMBL" id="EF146496">
    <property type="protein sequence ID" value="ABK94566.1"/>
    <property type="molecule type" value="mRNA"/>
</dbReference>
<name>A9PDW3_POPTR</name>
<protein>
    <submittedName>
        <fullName evidence="1">Uncharacterized protein</fullName>
    </submittedName>
</protein>